<sequence>MGMLTTAFMFVTLVFTQSQAFSSSPENPMKCIERERIALSEFRKSLTDEWGRLSSWTGQECCSWAGIRCSNKTGHVLRLNLHNPTPDTFYNSQDEAYISYYTKSCLRGRLNPAILNLHSLQLLDLSHNNFSASPIPHLLTSKSLHWVLGLSSLRQLNLSGVYLGRAAEWLGPLSGLPSLTKLNLLNTLLSTINPPLSHYYFLSLVSLDLQWNTIDSDSLPDWLFNVTGLVELRLDGNGFRGPIPQEFGELSSLTGTISDGITTNLCNLKYLDLSANDFRGRMPEFGADQNRGEGYCLGDVQIFGASHNSLTRPIPASFILNESIPLSLGRLSNLEKLDVSNNSLSGQVYFSNLLKLTELSNSLVFDVGTNWVPPREDRSNFLQLGTSVPIMAENPERLENDELTYWFATSYSHDMSGNNVSGLLLPKLEDFRRLILRLEIPREYCIPEIVNGIGIERRYTKTMPFLTSIGKHVNSTCRITSPSGSQLATIGAWAYQGNEGPQARRCPSEDENYGDGDSLFPWFYAGIGPGFLVGFMVVCGVLSFV</sequence>
<dbReference type="InterPro" id="IPR032675">
    <property type="entry name" value="LRR_dom_sf"/>
</dbReference>
<reference evidence="13" key="1">
    <citation type="journal article" date="2019" name="Curr. Biol.">
        <title>Genome Sequence of Striga asiatica Provides Insight into the Evolution of Plant Parasitism.</title>
        <authorList>
            <person name="Yoshida S."/>
            <person name="Kim S."/>
            <person name="Wafula E.K."/>
            <person name="Tanskanen J."/>
            <person name="Kim Y.M."/>
            <person name="Honaas L."/>
            <person name="Yang Z."/>
            <person name="Spallek T."/>
            <person name="Conn C.E."/>
            <person name="Ichihashi Y."/>
            <person name="Cheong K."/>
            <person name="Cui S."/>
            <person name="Der J.P."/>
            <person name="Gundlach H."/>
            <person name="Jiao Y."/>
            <person name="Hori C."/>
            <person name="Ishida J.K."/>
            <person name="Kasahara H."/>
            <person name="Kiba T."/>
            <person name="Kim M.S."/>
            <person name="Koo N."/>
            <person name="Laohavisit A."/>
            <person name="Lee Y.H."/>
            <person name="Lumba S."/>
            <person name="McCourt P."/>
            <person name="Mortimer J.C."/>
            <person name="Mutuku J.M."/>
            <person name="Nomura T."/>
            <person name="Sasaki-Sekimoto Y."/>
            <person name="Seto Y."/>
            <person name="Wang Y."/>
            <person name="Wakatake T."/>
            <person name="Sakakibara H."/>
            <person name="Demura T."/>
            <person name="Yamaguchi S."/>
            <person name="Yoneyama K."/>
            <person name="Manabe R.I."/>
            <person name="Nelson D.C."/>
            <person name="Schulman A.H."/>
            <person name="Timko M.P."/>
            <person name="dePamphilis C.W."/>
            <person name="Choi D."/>
            <person name="Shirasu K."/>
        </authorList>
    </citation>
    <scope>NUCLEOTIDE SEQUENCE [LARGE SCALE GENOMIC DNA]</scope>
    <source>
        <strain evidence="13">cv. UVA1</strain>
    </source>
</reference>
<feature type="chain" id="PRO_5022935647" evidence="10">
    <location>
        <begin position="21"/>
        <end position="545"/>
    </location>
</feature>
<evidence type="ECO:0000256" key="1">
    <source>
        <dbReference type="ARBA" id="ARBA00004479"/>
    </source>
</evidence>
<organism evidence="12 13">
    <name type="scientific">Striga asiatica</name>
    <name type="common">Asiatic witchweed</name>
    <name type="synonym">Buchnera asiatica</name>
    <dbReference type="NCBI Taxonomy" id="4170"/>
    <lineage>
        <taxon>Eukaryota</taxon>
        <taxon>Viridiplantae</taxon>
        <taxon>Streptophyta</taxon>
        <taxon>Embryophyta</taxon>
        <taxon>Tracheophyta</taxon>
        <taxon>Spermatophyta</taxon>
        <taxon>Magnoliopsida</taxon>
        <taxon>eudicotyledons</taxon>
        <taxon>Gunneridae</taxon>
        <taxon>Pentapetalae</taxon>
        <taxon>asterids</taxon>
        <taxon>lamiids</taxon>
        <taxon>Lamiales</taxon>
        <taxon>Orobanchaceae</taxon>
        <taxon>Buchnereae</taxon>
        <taxon>Striga</taxon>
    </lineage>
</organism>
<protein>
    <submittedName>
        <fullName evidence="12">Leucine-rich receptor-like protein kinase family protein</fullName>
    </submittedName>
</protein>
<name>A0A5A7RHN4_STRAF</name>
<gene>
    <name evidence="12" type="ORF">STAS_34396</name>
</gene>
<comment type="subcellular location">
    <subcellularLocation>
        <location evidence="1">Membrane</location>
        <topology evidence="1">Single-pass type I membrane protein</topology>
    </subcellularLocation>
</comment>
<dbReference type="Proteomes" id="UP000325081">
    <property type="component" value="Unassembled WGS sequence"/>
</dbReference>
<dbReference type="GO" id="GO:0016301">
    <property type="term" value="F:kinase activity"/>
    <property type="evidence" value="ECO:0007669"/>
    <property type="project" value="UniProtKB-KW"/>
</dbReference>
<dbReference type="InterPro" id="IPR013210">
    <property type="entry name" value="LRR_N_plant-typ"/>
</dbReference>
<evidence type="ECO:0000256" key="7">
    <source>
        <dbReference type="ARBA" id="ARBA00023136"/>
    </source>
</evidence>
<dbReference type="PRINTS" id="PR00019">
    <property type="entry name" value="LEURICHRPT"/>
</dbReference>
<dbReference type="PANTHER" id="PTHR48063">
    <property type="entry name" value="LRR RECEPTOR-LIKE KINASE"/>
    <property type="match status" value="1"/>
</dbReference>
<dbReference type="InterPro" id="IPR046956">
    <property type="entry name" value="RLP23-like"/>
</dbReference>
<dbReference type="AlphaFoldDB" id="A0A5A7RHN4"/>
<keyword evidence="12" id="KW-0418">Kinase</keyword>
<feature type="signal peptide" evidence="10">
    <location>
        <begin position="1"/>
        <end position="20"/>
    </location>
</feature>
<evidence type="ECO:0000256" key="6">
    <source>
        <dbReference type="ARBA" id="ARBA00022989"/>
    </source>
</evidence>
<dbReference type="EMBL" id="BKCP01012737">
    <property type="protein sequence ID" value="GER56669.1"/>
    <property type="molecule type" value="Genomic_DNA"/>
</dbReference>
<keyword evidence="13" id="KW-1185">Reference proteome</keyword>
<evidence type="ECO:0000313" key="13">
    <source>
        <dbReference type="Proteomes" id="UP000325081"/>
    </source>
</evidence>
<feature type="transmembrane region" description="Helical" evidence="9">
    <location>
        <begin position="522"/>
        <end position="544"/>
    </location>
</feature>
<evidence type="ECO:0000256" key="5">
    <source>
        <dbReference type="ARBA" id="ARBA00022737"/>
    </source>
</evidence>
<evidence type="ECO:0000256" key="3">
    <source>
        <dbReference type="ARBA" id="ARBA00022692"/>
    </source>
</evidence>
<feature type="domain" description="Leucine-rich repeat-containing N-terminal plant-type" evidence="11">
    <location>
        <begin position="34"/>
        <end position="70"/>
    </location>
</feature>
<feature type="non-terminal residue" evidence="12">
    <location>
        <position position="545"/>
    </location>
</feature>
<evidence type="ECO:0000313" key="12">
    <source>
        <dbReference type="EMBL" id="GER56669.1"/>
    </source>
</evidence>
<evidence type="ECO:0000256" key="9">
    <source>
        <dbReference type="SAM" id="Phobius"/>
    </source>
</evidence>
<keyword evidence="2" id="KW-0433">Leucine-rich repeat</keyword>
<proteinExistence type="predicted"/>
<evidence type="ECO:0000256" key="10">
    <source>
        <dbReference type="SAM" id="SignalP"/>
    </source>
</evidence>
<comment type="caution">
    <text evidence="12">The sequence shown here is derived from an EMBL/GenBank/DDBJ whole genome shotgun (WGS) entry which is preliminary data.</text>
</comment>
<evidence type="ECO:0000256" key="4">
    <source>
        <dbReference type="ARBA" id="ARBA00022729"/>
    </source>
</evidence>
<evidence type="ECO:0000256" key="8">
    <source>
        <dbReference type="ARBA" id="ARBA00023180"/>
    </source>
</evidence>
<keyword evidence="3 9" id="KW-0812">Transmembrane</keyword>
<dbReference type="PANTHER" id="PTHR48063:SF98">
    <property type="entry name" value="LRR RECEPTOR-LIKE SERINE_THREONINE-PROTEIN KINASE FLS2"/>
    <property type="match status" value="1"/>
</dbReference>
<dbReference type="Pfam" id="PF08263">
    <property type="entry name" value="LRRNT_2"/>
    <property type="match status" value="1"/>
</dbReference>
<keyword evidence="12" id="KW-0808">Transferase</keyword>
<dbReference type="SUPFAM" id="SSF52058">
    <property type="entry name" value="L domain-like"/>
    <property type="match status" value="1"/>
</dbReference>
<keyword evidence="8" id="KW-0325">Glycoprotein</keyword>
<keyword evidence="6 9" id="KW-1133">Transmembrane helix</keyword>
<keyword evidence="4 10" id="KW-0732">Signal</keyword>
<keyword evidence="12" id="KW-0675">Receptor</keyword>
<dbReference type="GO" id="GO:0016020">
    <property type="term" value="C:membrane"/>
    <property type="evidence" value="ECO:0007669"/>
    <property type="project" value="UniProtKB-SubCell"/>
</dbReference>
<accession>A0A5A7RHN4</accession>
<evidence type="ECO:0000259" key="11">
    <source>
        <dbReference type="Pfam" id="PF08263"/>
    </source>
</evidence>
<dbReference type="Pfam" id="PF00560">
    <property type="entry name" value="LRR_1"/>
    <property type="match status" value="3"/>
</dbReference>
<dbReference type="OrthoDB" id="1600340at2759"/>
<evidence type="ECO:0000256" key="2">
    <source>
        <dbReference type="ARBA" id="ARBA00022614"/>
    </source>
</evidence>
<dbReference type="InterPro" id="IPR001611">
    <property type="entry name" value="Leu-rich_rpt"/>
</dbReference>
<keyword evidence="5" id="KW-0677">Repeat</keyword>
<dbReference type="Gene3D" id="3.80.10.10">
    <property type="entry name" value="Ribonuclease Inhibitor"/>
    <property type="match status" value="3"/>
</dbReference>
<keyword evidence="7 9" id="KW-0472">Membrane</keyword>